<feature type="region of interest" description="Disordered" evidence="1">
    <location>
        <begin position="1"/>
        <end position="51"/>
    </location>
</feature>
<evidence type="ECO:0000313" key="2">
    <source>
        <dbReference type="EMBL" id="MBA4634725.1"/>
    </source>
</evidence>
<proteinExistence type="predicted"/>
<reference evidence="2" key="2">
    <citation type="submission" date="2020-07" db="EMBL/GenBank/DDBJ databases">
        <authorList>
            <person name="Vera ALvarez R."/>
            <person name="Arias-Moreno D.M."/>
            <person name="Jimenez-Jacinto V."/>
            <person name="Jimenez-Bremont J.F."/>
            <person name="Swaminathan K."/>
            <person name="Moose S.P."/>
            <person name="Guerrero-Gonzalez M.L."/>
            <person name="Marino-Ramirez L."/>
            <person name="Landsman D."/>
            <person name="Rodriguez-Kessler M."/>
            <person name="Delgado-Sanchez P."/>
        </authorList>
    </citation>
    <scope>NUCLEOTIDE SEQUENCE</scope>
    <source>
        <tissue evidence="2">Cladode</tissue>
    </source>
</reference>
<protein>
    <submittedName>
        <fullName evidence="2">Uncharacterized protein</fullName>
    </submittedName>
</protein>
<evidence type="ECO:0000256" key="1">
    <source>
        <dbReference type="SAM" id="MobiDB-lite"/>
    </source>
</evidence>
<accession>A0A7C9DAI1</accession>
<dbReference type="EMBL" id="GISG01092226">
    <property type="protein sequence ID" value="MBA4634725.1"/>
    <property type="molecule type" value="Transcribed_RNA"/>
</dbReference>
<reference evidence="2" key="1">
    <citation type="journal article" date="2013" name="J. Plant Res.">
        <title>Effect of fungi and light on seed germination of three Opuntia species from semiarid lands of central Mexico.</title>
        <authorList>
            <person name="Delgado-Sanchez P."/>
            <person name="Jimenez-Bremont J.F."/>
            <person name="Guerrero-Gonzalez Mde L."/>
            <person name="Flores J."/>
        </authorList>
    </citation>
    <scope>NUCLEOTIDE SEQUENCE</scope>
    <source>
        <tissue evidence="2">Cladode</tissue>
    </source>
</reference>
<feature type="region of interest" description="Disordered" evidence="1">
    <location>
        <begin position="74"/>
        <end position="110"/>
    </location>
</feature>
<feature type="compositionally biased region" description="Basic and acidic residues" evidence="1">
    <location>
        <begin position="90"/>
        <end position="110"/>
    </location>
</feature>
<sequence length="110" mass="12677">MGRDDKEVMVHGGRNGCPVGDWWPAPKWQRSAAGGVEQGKLDKQRQGKKSRSVGCVCELQNEKERERPPWWRNQCGGGDVVEARRRRPDWRRARESEGREEETREAEGHP</sequence>
<organism evidence="2">
    <name type="scientific">Opuntia streptacantha</name>
    <name type="common">Prickly pear cactus</name>
    <name type="synonym">Opuntia cardona</name>
    <dbReference type="NCBI Taxonomy" id="393608"/>
    <lineage>
        <taxon>Eukaryota</taxon>
        <taxon>Viridiplantae</taxon>
        <taxon>Streptophyta</taxon>
        <taxon>Embryophyta</taxon>
        <taxon>Tracheophyta</taxon>
        <taxon>Spermatophyta</taxon>
        <taxon>Magnoliopsida</taxon>
        <taxon>eudicotyledons</taxon>
        <taxon>Gunneridae</taxon>
        <taxon>Pentapetalae</taxon>
        <taxon>Caryophyllales</taxon>
        <taxon>Cactineae</taxon>
        <taxon>Cactaceae</taxon>
        <taxon>Opuntioideae</taxon>
        <taxon>Opuntia</taxon>
    </lineage>
</organism>
<dbReference type="AlphaFoldDB" id="A0A7C9DAI1"/>
<name>A0A7C9DAI1_OPUST</name>